<protein>
    <submittedName>
        <fullName evidence="1">Uncharacterized protein</fullName>
    </submittedName>
</protein>
<evidence type="ECO:0000313" key="1">
    <source>
        <dbReference type="Ensembl" id="ENSAPEP00000017216.1"/>
    </source>
</evidence>
<reference evidence="1" key="2">
    <citation type="submission" date="2025-08" db="UniProtKB">
        <authorList>
            <consortium name="Ensembl"/>
        </authorList>
    </citation>
    <scope>IDENTIFICATION</scope>
</reference>
<dbReference type="Proteomes" id="UP000265080">
    <property type="component" value="Chromosome 22"/>
</dbReference>
<reference evidence="1" key="3">
    <citation type="submission" date="2025-09" db="UniProtKB">
        <authorList>
            <consortium name="Ensembl"/>
        </authorList>
    </citation>
    <scope>IDENTIFICATION</scope>
</reference>
<dbReference type="GeneTree" id="ENSGT00940000154669"/>
<proteinExistence type="predicted"/>
<dbReference type="AlphaFoldDB" id="A0A3P8T0B1"/>
<dbReference type="STRING" id="161767.ENSAPEP00000017216"/>
<sequence>MELRRDLYNYHRRLKILDHFEYKTNLEYSPFTYPSTWDPKVENSSVSIQNLIKQDLDFFKTYRPRCLGNCNLSREQLKAMKNLKDNDRIIIKPADKGSQIVIMDKFQYLYEANKQLNNKKHYVPLPQSIQMDTQLLIRTILERLHRNKFITFKQLQYLSGPDSPRNRIFYLLPKIHKPVEKWTVPGEVPCGRPIVSDCGSESCRIAEYIDYFLNPLSQKHHRNMILTWGPSMKYTNMIHLQRKEKI</sequence>
<name>A0A3P8T0B1_AMPPE</name>
<dbReference type="OMA" id="RNMILTW"/>
<organism evidence="1 2">
    <name type="scientific">Amphiprion percula</name>
    <name type="common">Orange clownfish</name>
    <name type="synonym">Lutjanus percula</name>
    <dbReference type="NCBI Taxonomy" id="161767"/>
    <lineage>
        <taxon>Eukaryota</taxon>
        <taxon>Metazoa</taxon>
        <taxon>Chordata</taxon>
        <taxon>Craniata</taxon>
        <taxon>Vertebrata</taxon>
        <taxon>Euteleostomi</taxon>
        <taxon>Actinopterygii</taxon>
        <taxon>Neopterygii</taxon>
        <taxon>Teleostei</taxon>
        <taxon>Neoteleostei</taxon>
        <taxon>Acanthomorphata</taxon>
        <taxon>Ovalentaria</taxon>
        <taxon>Pomacentridae</taxon>
        <taxon>Amphiprion</taxon>
    </lineage>
</organism>
<reference evidence="1 2" key="1">
    <citation type="submission" date="2018-03" db="EMBL/GenBank/DDBJ databases">
        <title>Finding Nemo's genes: A chromosome-scale reference assembly of the genome of the orange clownfish Amphiprion percula.</title>
        <authorList>
            <person name="Lehmann R."/>
        </authorList>
    </citation>
    <scope>NUCLEOTIDE SEQUENCE</scope>
</reference>
<keyword evidence="2" id="KW-1185">Reference proteome</keyword>
<dbReference type="Ensembl" id="ENSAPET00000017706.1">
    <property type="protein sequence ID" value="ENSAPEP00000017216.1"/>
    <property type="gene ID" value="ENSAPEG00000012328.1"/>
</dbReference>
<evidence type="ECO:0000313" key="2">
    <source>
        <dbReference type="Proteomes" id="UP000265080"/>
    </source>
</evidence>
<accession>A0A3P8T0B1</accession>